<dbReference type="InterPro" id="IPR003099">
    <property type="entry name" value="Prephen_DH"/>
</dbReference>
<dbReference type="Pfam" id="PF20463">
    <property type="entry name" value="PDH_C"/>
    <property type="match status" value="1"/>
</dbReference>
<evidence type="ECO:0000259" key="2">
    <source>
        <dbReference type="PROSITE" id="PS51176"/>
    </source>
</evidence>
<evidence type="ECO:0000313" key="4">
    <source>
        <dbReference type="Proteomes" id="UP000254841"/>
    </source>
</evidence>
<dbReference type="FunFam" id="3.40.50.720:FF:000208">
    <property type="entry name" value="Prephenate dehydrogenase"/>
    <property type="match status" value="1"/>
</dbReference>
<evidence type="ECO:0000313" key="3">
    <source>
        <dbReference type="EMBL" id="STO96658.1"/>
    </source>
</evidence>
<dbReference type="GO" id="GO:0008977">
    <property type="term" value="F:prephenate dehydrogenase (NAD+) activity"/>
    <property type="evidence" value="ECO:0007669"/>
    <property type="project" value="UniProtKB-EC"/>
</dbReference>
<dbReference type="SUPFAM" id="SSF51735">
    <property type="entry name" value="NAD(P)-binding Rossmann-fold domains"/>
    <property type="match status" value="1"/>
</dbReference>
<dbReference type="PANTHER" id="PTHR21363:SF0">
    <property type="entry name" value="PREPHENATE DEHYDROGENASE [NADP(+)]"/>
    <property type="match status" value="1"/>
</dbReference>
<dbReference type="EC" id="1.3.1.43" evidence="3"/>
<feature type="domain" description="Prephenate/arogenate dehydrogenase" evidence="2">
    <location>
        <begin position="1"/>
        <end position="275"/>
    </location>
</feature>
<dbReference type="SUPFAM" id="SSF48179">
    <property type="entry name" value="6-phosphogluconate dehydrogenase C-terminal domain-like"/>
    <property type="match status" value="1"/>
</dbReference>
<dbReference type="Gene3D" id="3.40.50.720">
    <property type="entry name" value="NAD(P)-binding Rossmann-like Domain"/>
    <property type="match status" value="1"/>
</dbReference>
<dbReference type="GO" id="GO:0004665">
    <property type="term" value="F:prephenate dehydrogenase (NADP+) activity"/>
    <property type="evidence" value="ECO:0007669"/>
    <property type="project" value="InterPro"/>
</dbReference>
<gene>
    <name evidence="3" type="primary">tyrA</name>
    <name evidence="3" type="ORF">NCTC12410_00473</name>
</gene>
<proteinExistence type="predicted"/>
<dbReference type="InterPro" id="IPR046825">
    <property type="entry name" value="PDH_C"/>
</dbReference>
<dbReference type="Pfam" id="PF02153">
    <property type="entry name" value="PDH_N"/>
    <property type="match status" value="1"/>
</dbReference>
<dbReference type="NCBIfam" id="NF006307">
    <property type="entry name" value="PRK08507.1"/>
    <property type="match status" value="1"/>
</dbReference>
<dbReference type="InterPro" id="IPR008927">
    <property type="entry name" value="6-PGluconate_DH-like_C_sf"/>
</dbReference>
<dbReference type="GO" id="GO:0070403">
    <property type="term" value="F:NAD+ binding"/>
    <property type="evidence" value="ECO:0007669"/>
    <property type="project" value="InterPro"/>
</dbReference>
<sequence>MQAGIIGLGLIGGSMGLALRESKIFKRILGFDTSALHSRQALSLGLVDECVEFEQIQECDVIFIATPLDGIIATLQKLKPSSPTTTIIDLGGAKKKILDSIPQNIRKNFVAAHPMSGTENYGPNAAEQGLFHNKIVILTDIEQSGEYQVALAKQIFIAIGMRLISMSAIDHDRHVAFISHLPHIISFALANAVLAQEEPQNILALIGGGFKGMSRLAKSSPIMWRDVFAHNKQNLLEAIDHFGKEMLYAEKLVQEDKWDDLIEWMKKANTLHTFL</sequence>
<dbReference type="InterPro" id="IPR036291">
    <property type="entry name" value="NAD(P)-bd_dom_sf"/>
</dbReference>
<dbReference type="RefSeq" id="WP_115010976.1">
    <property type="nucleotide sequence ID" value="NZ_UGHV01000001.1"/>
</dbReference>
<evidence type="ECO:0000256" key="1">
    <source>
        <dbReference type="ARBA" id="ARBA00023002"/>
    </source>
</evidence>
<dbReference type="EC" id="1.3.1.12" evidence="3"/>
<dbReference type="OrthoDB" id="9802008at2"/>
<dbReference type="AlphaFoldDB" id="A0A377J2R8"/>
<dbReference type="Gene3D" id="1.10.3660.10">
    <property type="entry name" value="6-phosphogluconate dehydrogenase C-terminal like domain"/>
    <property type="match status" value="1"/>
</dbReference>
<dbReference type="InterPro" id="IPR050812">
    <property type="entry name" value="Preph/Arog_dehydrog"/>
</dbReference>
<dbReference type="PANTHER" id="PTHR21363">
    <property type="entry name" value="PREPHENATE DEHYDROGENASE"/>
    <property type="match status" value="1"/>
</dbReference>
<dbReference type="InterPro" id="IPR046826">
    <property type="entry name" value="PDH_N"/>
</dbReference>
<accession>A0A377J2R8</accession>
<organism evidence="3 4">
    <name type="scientific">Helicobacter canis</name>
    <dbReference type="NCBI Taxonomy" id="29419"/>
    <lineage>
        <taxon>Bacteria</taxon>
        <taxon>Pseudomonadati</taxon>
        <taxon>Campylobacterota</taxon>
        <taxon>Epsilonproteobacteria</taxon>
        <taxon>Campylobacterales</taxon>
        <taxon>Helicobacteraceae</taxon>
        <taxon>Helicobacter</taxon>
    </lineage>
</organism>
<dbReference type="PROSITE" id="PS51176">
    <property type="entry name" value="PDH_ADH"/>
    <property type="match status" value="1"/>
</dbReference>
<name>A0A377J2R8_9HELI</name>
<dbReference type="GO" id="GO:0006571">
    <property type="term" value="P:tyrosine biosynthetic process"/>
    <property type="evidence" value="ECO:0007669"/>
    <property type="project" value="InterPro"/>
</dbReference>
<protein>
    <submittedName>
        <fullName evidence="3">Prephenate dehydrogenase</fullName>
        <ecNumber evidence="3">1.3.1.12</ecNumber>
        <ecNumber evidence="3">1.3.1.43</ecNumber>
    </submittedName>
</protein>
<reference evidence="3 4" key="1">
    <citation type="submission" date="2018-06" db="EMBL/GenBank/DDBJ databases">
        <authorList>
            <consortium name="Pathogen Informatics"/>
            <person name="Doyle S."/>
        </authorList>
    </citation>
    <scope>NUCLEOTIDE SEQUENCE [LARGE SCALE GENOMIC DNA]</scope>
    <source>
        <strain evidence="3 4">NCTC12410</strain>
    </source>
</reference>
<dbReference type="EMBL" id="UGHV01000001">
    <property type="protein sequence ID" value="STO96658.1"/>
    <property type="molecule type" value="Genomic_DNA"/>
</dbReference>
<dbReference type="GO" id="GO:0047794">
    <property type="term" value="F:cyclohexadienyl dehydrogenase activity"/>
    <property type="evidence" value="ECO:0007669"/>
    <property type="project" value="UniProtKB-EC"/>
</dbReference>
<dbReference type="Proteomes" id="UP000254841">
    <property type="component" value="Unassembled WGS sequence"/>
</dbReference>
<keyword evidence="1 3" id="KW-0560">Oxidoreductase</keyword>